<sequence length="203" mass="23065">MFKSLAKDLSGSADICKAVTDFRKLEAANFLLPGEQVMFAFQSPKEEWIFTNEAIIALYGDSATTTRRLVERFEYRTYYITNVKFETTGRVDRDCEIKFKANEFDVSIDIARKEENAVKKHYKALLALSREQEHRRRRMEMSNKGLKTSADALLLQNLSLNSEASAESSPLTALASSVLASIQNDYETINPRCYRDVLAAALR</sequence>
<dbReference type="PANTHER" id="PTHR35796">
    <property type="entry name" value="HYPOTHETICAL CYTOSOLIC PROTEIN"/>
    <property type="match status" value="1"/>
</dbReference>
<proteinExistence type="predicted"/>
<dbReference type="InterPro" id="IPR012544">
    <property type="entry name" value="PHb"/>
</dbReference>
<evidence type="ECO:0000313" key="3">
    <source>
        <dbReference type="Proteomes" id="UP000794436"/>
    </source>
</evidence>
<name>A0A8K1C8T9_PYTOL</name>
<evidence type="ECO:0000259" key="1">
    <source>
        <dbReference type="Pfam" id="PF08000"/>
    </source>
</evidence>
<evidence type="ECO:0000313" key="2">
    <source>
        <dbReference type="EMBL" id="TMW58313.1"/>
    </source>
</evidence>
<dbReference type="Gene3D" id="2.30.29.50">
    <property type="entry name" value="Bacterial Pleckstrin homology domain"/>
    <property type="match status" value="1"/>
</dbReference>
<dbReference type="Pfam" id="PF08000">
    <property type="entry name" value="bPH_1"/>
    <property type="match status" value="1"/>
</dbReference>
<dbReference type="EMBL" id="SPLM01000112">
    <property type="protein sequence ID" value="TMW58313.1"/>
    <property type="molecule type" value="Genomic_DNA"/>
</dbReference>
<feature type="domain" description="Bacterial Pleckstrin homology" evidence="1">
    <location>
        <begin position="26"/>
        <end position="127"/>
    </location>
</feature>
<dbReference type="Proteomes" id="UP000794436">
    <property type="component" value="Unassembled WGS sequence"/>
</dbReference>
<dbReference type="InterPro" id="IPR037063">
    <property type="entry name" value="PHb_sf"/>
</dbReference>
<reference evidence="2" key="1">
    <citation type="submission" date="2019-03" db="EMBL/GenBank/DDBJ databases">
        <title>Long read genome sequence of the mycoparasitic Pythium oligandrum ATCC 38472 isolated from sugarbeet rhizosphere.</title>
        <authorList>
            <person name="Gaulin E."/>
        </authorList>
    </citation>
    <scope>NUCLEOTIDE SEQUENCE</scope>
    <source>
        <strain evidence="2">ATCC 38472_TT</strain>
    </source>
</reference>
<dbReference type="OrthoDB" id="2096634at2759"/>
<protein>
    <recommendedName>
        <fullName evidence="1">Bacterial Pleckstrin homology domain-containing protein</fullName>
    </recommendedName>
</protein>
<dbReference type="PANTHER" id="PTHR35796:SF3">
    <property type="entry name" value="BHLH DOMAIN-CONTAINING PROTEIN"/>
    <property type="match status" value="1"/>
</dbReference>
<organism evidence="2 3">
    <name type="scientific">Pythium oligandrum</name>
    <name type="common">Mycoparasitic fungus</name>
    <dbReference type="NCBI Taxonomy" id="41045"/>
    <lineage>
        <taxon>Eukaryota</taxon>
        <taxon>Sar</taxon>
        <taxon>Stramenopiles</taxon>
        <taxon>Oomycota</taxon>
        <taxon>Peronosporomycetes</taxon>
        <taxon>Pythiales</taxon>
        <taxon>Pythiaceae</taxon>
        <taxon>Pythium</taxon>
    </lineage>
</organism>
<accession>A0A8K1C8T9</accession>
<keyword evidence="3" id="KW-1185">Reference proteome</keyword>
<dbReference type="SUPFAM" id="SSF50729">
    <property type="entry name" value="PH domain-like"/>
    <property type="match status" value="1"/>
</dbReference>
<comment type="caution">
    <text evidence="2">The sequence shown here is derived from an EMBL/GenBank/DDBJ whole genome shotgun (WGS) entry which is preliminary data.</text>
</comment>
<dbReference type="Gene3D" id="1.10.287.210">
    <property type="match status" value="1"/>
</dbReference>
<gene>
    <name evidence="2" type="ORF">Poli38472_011901</name>
</gene>
<dbReference type="AlphaFoldDB" id="A0A8K1C8T9"/>